<dbReference type="RefSeq" id="WP_329492829.1">
    <property type="nucleotide sequence ID" value="NZ_CP108460.1"/>
</dbReference>
<evidence type="ECO:0000256" key="1">
    <source>
        <dbReference type="SAM" id="MobiDB-lite"/>
    </source>
</evidence>
<keyword evidence="2" id="KW-0812">Transmembrane</keyword>
<proteinExistence type="predicted"/>
<organism evidence="3 4">
    <name type="scientific">Kitasatospora herbaricolor</name>
    <dbReference type="NCBI Taxonomy" id="68217"/>
    <lineage>
        <taxon>Bacteria</taxon>
        <taxon>Bacillati</taxon>
        <taxon>Actinomycetota</taxon>
        <taxon>Actinomycetes</taxon>
        <taxon>Kitasatosporales</taxon>
        <taxon>Streptomycetaceae</taxon>
        <taxon>Kitasatospora</taxon>
    </lineage>
</organism>
<feature type="region of interest" description="Disordered" evidence="1">
    <location>
        <begin position="262"/>
        <end position="325"/>
    </location>
</feature>
<dbReference type="EMBL" id="CP108482">
    <property type="protein sequence ID" value="WUS54213.1"/>
    <property type="molecule type" value="Genomic_DNA"/>
</dbReference>
<sequence length="325" mass="32305">MSMLILKLLLAPSLVVASSLAGRRWGPTLAGTLVALPIVAGPILFITWLEHGREFAARAAGASLLGLVSLALFAVVFALLARTARAGHWAVTLVLSWTVCLAADLALSRLSVPPVLALGLSLAVTACGAKALGRARGGEVPKAPPPPRWDLPARAAATALLVTALTTAASHLGPDLTGVLAPFPIGTSVVATFALAQGGTAVAEATLRGVLRGLVGFAAFCYLVAVLTGPLDGAAAFGIAVVCTLALQLGVGRLQGTVAARRTAPVAHQDGTARVAHPDRTALDDSPVPAATGGLPGSPSPSAASGAGPGGVLSSTAAEGWRPSP</sequence>
<gene>
    <name evidence="3" type="ORF">OG469_01070</name>
</gene>
<name>A0ABZ1W087_9ACTN</name>
<evidence type="ECO:0000313" key="3">
    <source>
        <dbReference type="EMBL" id="WUS54213.1"/>
    </source>
</evidence>
<feature type="transmembrane region" description="Helical" evidence="2">
    <location>
        <begin position="27"/>
        <end position="49"/>
    </location>
</feature>
<feature type="transmembrane region" description="Helical" evidence="2">
    <location>
        <begin position="86"/>
        <end position="107"/>
    </location>
</feature>
<keyword evidence="2" id="KW-1133">Transmembrane helix</keyword>
<reference evidence="3 4" key="1">
    <citation type="submission" date="2022-10" db="EMBL/GenBank/DDBJ databases">
        <title>The complete genomes of actinobacterial strains from the NBC collection.</title>
        <authorList>
            <person name="Joergensen T.S."/>
            <person name="Alvarez Arevalo M."/>
            <person name="Sterndorff E.B."/>
            <person name="Faurdal D."/>
            <person name="Vuksanovic O."/>
            <person name="Mourched A.-S."/>
            <person name="Charusanti P."/>
            <person name="Shaw S."/>
            <person name="Blin K."/>
            <person name="Weber T."/>
        </authorList>
    </citation>
    <scope>NUCLEOTIDE SEQUENCE [LARGE SCALE GENOMIC DNA]</scope>
    <source>
        <strain evidence="3 4">NBC_01247</strain>
    </source>
</reference>
<protein>
    <submittedName>
        <fullName evidence="3">Uncharacterized protein</fullName>
    </submittedName>
</protein>
<evidence type="ECO:0000256" key="2">
    <source>
        <dbReference type="SAM" id="Phobius"/>
    </source>
</evidence>
<keyword evidence="2" id="KW-0472">Membrane</keyword>
<feature type="transmembrane region" description="Helical" evidence="2">
    <location>
        <begin position="209"/>
        <end position="228"/>
    </location>
</feature>
<feature type="transmembrane region" description="Helical" evidence="2">
    <location>
        <begin position="234"/>
        <end position="252"/>
    </location>
</feature>
<feature type="transmembrane region" description="Helical" evidence="2">
    <location>
        <begin position="179"/>
        <end position="197"/>
    </location>
</feature>
<evidence type="ECO:0000313" key="4">
    <source>
        <dbReference type="Proteomes" id="UP001432014"/>
    </source>
</evidence>
<accession>A0ABZ1W087</accession>
<feature type="transmembrane region" description="Helical" evidence="2">
    <location>
        <begin position="61"/>
        <end position="80"/>
    </location>
</feature>
<keyword evidence="4" id="KW-1185">Reference proteome</keyword>
<dbReference type="Proteomes" id="UP001432014">
    <property type="component" value="Chromosome"/>
</dbReference>